<accession>A0A2A6BK96</accession>
<gene>
    <name evidence="2" type="primary">WBGene00277692</name>
</gene>
<evidence type="ECO:0000313" key="3">
    <source>
        <dbReference type="Proteomes" id="UP000005239"/>
    </source>
</evidence>
<proteinExistence type="predicted"/>
<evidence type="ECO:0000256" key="1">
    <source>
        <dbReference type="SAM" id="MobiDB-lite"/>
    </source>
</evidence>
<reference evidence="2" key="2">
    <citation type="submission" date="2022-06" db="UniProtKB">
        <authorList>
            <consortium name="EnsemblMetazoa"/>
        </authorList>
    </citation>
    <scope>IDENTIFICATION</scope>
    <source>
        <strain evidence="2">PS312</strain>
    </source>
</reference>
<protein>
    <submittedName>
        <fullName evidence="2">Uncharacterized protein</fullName>
    </submittedName>
</protein>
<organism evidence="2 3">
    <name type="scientific">Pristionchus pacificus</name>
    <name type="common">Parasitic nematode worm</name>
    <dbReference type="NCBI Taxonomy" id="54126"/>
    <lineage>
        <taxon>Eukaryota</taxon>
        <taxon>Metazoa</taxon>
        <taxon>Ecdysozoa</taxon>
        <taxon>Nematoda</taxon>
        <taxon>Chromadorea</taxon>
        <taxon>Rhabditida</taxon>
        <taxon>Rhabditina</taxon>
        <taxon>Diplogasteromorpha</taxon>
        <taxon>Diplogasteroidea</taxon>
        <taxon>Neodiplogasteridae</taxon>
        <taxon>Pristionchus</taxon>
    </lineage>
</organism>
<reference evidence="3" key="1">
    <citation type="journal article" date="2008" name="Nat. Genet.">
        <title>The Pristionchus pacificus genome provides a unique perspective on nematode lifestyle and parasitism.</title>
        <authorList>
            <person name="Dieterich C."/>
            <person name="Clifton S.W."/>
            <person name="Schuster L.N."/>
            <person name="Chinwalla A."/>
            <person name="Delehaunty K."/>
            <person name="Dinkelacker I."/>
            <person name="Fulton L."/>
            <person name="Fulton R."/>
            <person name="Godfrey J."/>
            <person name="Minx P."/>
            <person name="Mitreva M."/>
            <person name="Roeseler W."/>
            <person name="Tian H."/>
            <person name="Witte H."/>
            <person name="Yang S.P."/>
            <person name="Wilson R.K."/>
            <person name="Sommer R.J."/>
        </authorList>
    </citation>
    <scope>NUCLEOTIDE SEQUENCE [LARGE SCALE GENOMIC DNA]</scope>
    <source>
        <strain evidence="3">PS312</strain>
    </source>
</reference>
<name>A0A2A6BK96_PRIPA</name>
<feature type="region of interest" description="Disordered" evidence="1">
    <location>
        <begin position="26"/>
        <end position="62"/>
    </location>
</feature>
<dbReference type="Proteomes" id="UP000005239">
    <property type="component" value="Unassembled WGS sequence"/>
</dbReference>
<evidence type="ECO:0000313" key="2">
    <source>
        <dbReference type="EnsemblMetazoa" id="PPA39323.1"/>
    </source>
</evidence>
<sequence>ILQKKSVDRPPKGSFMIVAKKMRCAAGPNPTKYKEPPVRKTSTIAQENEGKRRKGPCYDEQPIRYGDKAKSRLVLSIHGKPVSPVKNKLISKYTHFITHGGNLFIRCPRTTPTQRYVIVAHELIIPA</sequence>
<dbReference type="EnsemblMetazoa" id="PPA39323.1">
    <property type="protein sequence ID" value="PPA39323.1"/>
    <property type="gene ID" value="WBGene00277692"/>
</dbReference>
<accession>A0A8R1YYC2</accession>
<dbReference type="AlphaFoldDB" id="A0A2A6BK96"/>
<keyword evidence="3" id="KW-1185">Reference proteome</keyword>